<accession>A0ABP6MJG7</accession>
<comment type="caution">
    <text evidence="2">The sequence shown here is derived from an EMBL/GenBank/DDBJ whole genome shotgun (WGS) entry which is preliminary data.</text>
</comment>
<keyword evidence="3" id="KW-1185">Reference proteome</keyword>
<dbReference type="Proteomes" id="UP001501637">
    <property type="component" value="Unassembled WGS sequence"/>
</dbReference>
<evidence type="ECO:0000256" key="1">
    <source>
        <dbReference type="SAM" id="MobiDB-lite"/>
    </source>
</evidence>
<protein>
    <submittedName>
        <fullName evidence="2">Uncharacterized protein</fullName>
    </submittedName>
</protein>
<feature type="compositionally biased region" description="Low complexity" evidence="1">
    <location>
        <begin position="104"/>
        <end position="114"/>
    </location>
</feature>
<sequence>MHPAAARSALADTAARRVAFFLPPDPEGRWIGTGVRYAGRGAWIAVPAPHRAAGRLRWLVPPDGTGALFVPAAMELSLQLALGQLAAQATTRRRCPTCGVPTAGPRSRSGGRPG</sequence>
<organism evidence="2 3">
    <name type="scientific">Streptomyces rectiviolaceus</name>
    <dbReference type="NCBI Taxonomy" id="332591"/>
    <lineage>
        <taxon>Bacteria</taxon>
        <taxon>Bacillati</taxon>
        <taxon>Actinomycetota</taxon>
        <taxon>Actinomycetes</taxon>
        <taxon>Kitasatosporales</taxon>
        <taxon>Streptomycetaceae</taxon>
        <taxon>Streptomyces</taxon>
    </lineage>
</organism>
<reference evidence="3" key="1">
    <citation type="journal article" date="2019" name="Int. J. Syst. Evol. Microbiol.">
        <title>The Global Catalogue of Microorganisms (GCM) 10K type strain sequencing project: providing services to taxonomists for standard genome sequencing and annotation.</title>
        <authorList>
            <consortium name="The Broad Institute Genomics Platform"/>
            <consortium name="The Broad Institute Genome Sequencing Center for Infectious Disease"/>
            <person name="Wu L."/>
            <person name="Ma J."/>
        </authorList>
    </citation>
    <scope>NUCLEOTIDE SEQUENCE [LARGE SCALE GENOMIC DNA]</scope>
    <source>
        <strain evidence="3">JCM 9092</strain>
    </source>
</reference>
<evidence type="ECO:0000313" key="3">
    <source>
        <dbReference type="Proteomes" id="UP001501637"/>
    </source>
</evidence>
<feature type="region of interest" description="Disordered" evidence="1">
    <location>
        <begin position="93"/>
        <end position="114"/>
    </location>
</feature>
<dbReference type="EMBL" id="BAAAUG010000069">
    <property type="protein sequence ID" value="GAA3112825.1"/>
    <property type="molecule type" value="Genomic_DNA"/>
</dbReference>
<proteinExistence type="predicted"/>
<name>A0ABP6MJG7_9ACTN</name>
<gene>
    <name evidence="2" type="ORF">GCM10010449_38850</name>
</gene>
<evidence type="ECO:0000313" key="2">
    <source>
        <dbReference type="EMBL" id="GAA3112825.1"/>
    </source>
</evidence>